<reference evidence="1" key="1">
    <citation type="journal article" date="2015" name="Nature">
        <title>Complex archaea that bridge the gap between prokaryotes and eukaryotes.</title>
        <authorList>
            <person name="Spang A."/>
            <person name="Saw J.H."/>
            <person name="Jorgensen S.L."/>
            <person name="Zaremba-Niedzwiedzka K."/>
            <person name="Martijn J."/>
            <person name="Lind A.E."/>
            <person name="van Eijk R."/>
            <person name="Schleper C."/>
            <person name="Guy L."/>
            <person name="Ettema T.J."/>
        </authorList>
    </citation>
    <scope>NUCLEOTIDE SEQUENCE</scope>
</reference>
<name>A0A0F9DGU8_9ZZZZ</name>
<organism evidence="1">
    <name type="scientific">marine sediment metagenome</name>
    <dbReference type="NCBI Taxonomy" id="412755"/>
    <lineage>
        <taxon>unclassified sequences</taxon>
        <taxon>metagenomes</taxon>
        <taxon>ecological metagenomes</taxon>
    </lineage>
</organism>
<feature type="non-terminal residue" evidence="1">
    <location>
        <position position="464"/>
    </location>
</feature>
<evidence type="ECO:0000313" key="1">
    <source>
        <dbReference type="EMBL" id="KKL16996.1"/>
    </source>
</evidence>
<dbReference type="EMBL" id="LAZR01039441">
    <property type="protein sequence ID" value="KKL16996.1"/>
    <property type="molecule type" value="Genomic_DNA"/>
</dbReference>
<gene>
    <name evidence="1" type="ORF">LCGC14_2489970</name>
</gene>
<dbReference type="AlphaFoldDB" id="A0A0F9DGU8"/>
<protein>
    <submittedName>
        <fullName evidence="1">Uncharacterized protein</fullName>
    </submittedName>
</protein>
<sequence>MQQVLSYSSGAVNSAAQYLQLADNASPQSLLSLNSTTISIPLFDVPTTNSIGLAIEASTAFNPVVTTDLVFVTDFFSFGFSDDGVQAAERVSNQIIRIELEETGDNTSTFEGSLEYVMVNQLNILDESTYTGLSPIADDPSFIVIEDLTDEDAPRVNYLDLGADGVSTQIADQEEAPSHSGVVSFDLSTYKIADTVVITLQDNDLNVDSDVIDIFTVVQSPGGDAAIDTIGSSGLPTLSFGALGRMLDVTFDDALWTDDIGTTSGSITDACNAVLNATSADTSLGATGFTLVETDIASGIFTGDWQIPTIWCRSNGIATTTETTTGLDLEVNYVDFRDASGEIIEVGDSAGIRANTGSISLDRTVYPVPFGTPADFGNPTATSPKGFSIFGIHASGINTGETISTTGNSIRGGDLIIHIRVNDPDFDISASGEDKIAANTAAAPTGPVKITVIRGSNTIVLGYA</sequence>
<comment type="caution">
    <text evidence="1">The sequence shown here is derived from an EMBL/GenBank/DDBJ whole genome shotgun (WGS) entry which is preliminary data.</text>
</comment>
<accession>A0A0F9DGU8</accession>
<proteinExistence type="predicted"/>